<proteinExistence type="predicted"/>
<dbReference type="AlphaFoldDB" id="A0AAE1ILW1"/>
<evidence type="ECO:0000256" key="1">
    <source>
        <dbReference type="SAM" id="MobiDB-lite"/>
    </source>
</evidence>
<sequence length="215" mass="24357">MGGEESRSEKQKSNKSFVIREVPVNRTKSDSEAEWRKGKSFSEREKAMMIDYDTPELVVFLQEDRAATAKDMSVMEDCECYEETAETMSSSSSSVSRVLESARRNPRTNNKCGFRSLMMMGEGDHPTKAGEEEEEVVRLFDIKHEEWCSRGRASRGSRLSASRGSSDSISSTQSFTFPILQREWSGSPVRMAEADATSSSRRLRWRNILCPCCKC</sequence>
<dbReference type="EMBL" id="JAWXYG010000023">
    <property type="protein sequence ID" value="KAK4252558.1"/>
    <property type="molecule type" value="Genomic_DNA"/>
</dbReference>
<feature type="compositionally biased region" description="Basic and acidic residues" evidence="1">
    <location>
        <begin position="27"/>
        <end position="40"/>
    </location>
</feature>
<evidence type="ECO:0000313" key="3">
    <source>
        <dbReference type="Proteomes" id="UP001293593"/>
    </source>
</evidence>
<gene>
    <name evidence="2" type="ORF">QN277_014543</name>
</gene>
<dbReference type="PANTHER" id="PTHR33914:SF18">
    <property type="entry name" value="DUF688 FAMILY PROTEIN"/>
    <property type="match status" value="1"/>
</dbReference>
<dbReference type="Proteomes" id="UP001293593">
    <property type="component" value="Unassembled WGS sequence"/>
</dbReference>
<comment type="caution">
    <text evidence="2">The sequence shown here is derived from an EMBL/GenBank/DDBJ whole genome shotgun (WGS) entry which is preliminary data.</text>
</comment>
<feature type="region of interest" description="Disordered" evidence="1">
    <location>
        <begin position="1"/>
        <end position="40"/>
    </location>
</feature>
<keyword evidence="3" id="KW-1185">Reference proteome</keyword>
<protein>
    <submittedName>
        <fullName evidence="2">Uncharacterized protein</fullName>
    </submittedName>
</protein>
<dbReference type="PANTHER" id="PTHR33914">
    <property type="entry name" value="18S PRE-RIBOSOMAL ASSEMBLY PROTEIN GAR2-LIKE PROTEIN"/>
    <property type="match status" value="1"/>
</dbReference>
<dbReference type="GO" id="GO:0009786">
    <property type="term" value="P:regulation of asymmetric cell division"/>
    <property type="evidence" value="ECO:0007669"/>
    <property type="project" value="InterPro"/>
</dbReference>
<feature type="region of interest" description="Disordered" evidence="1">
    <location>
        <begin position="91"/>
        <end position="114"/>
    </location>
</feature>
<accession>A0AAE1ILW1</accession>
<name>A0AAE1ILW1_9FABA</name>
<feature type="compositionally biased region" description="Basic and acidic residues" evidence="1">
    <location>
        <begin position="1"/>
        <end position="12"/>
    </location>
</feature>
<dbReference type="InterPro" id="IPR040378">
    <property type="entry name" value="BASL"/>
</dbReference>
<reference evidence="2" key="1">
    <citation type="submission" date="2023-10" db="EMBL/GenBank/DDBJ databases">
        <title>Chromosome-level genome of the transformable northern wattle, Acacia crassicarpa.</title>
        <authorList>
            <person name="Massaro I."/>
            <person name="Sinha N.R."/>
            <person name="Poethig S."/>
            <person name="Leichty A.R."/>
        </authorList>
    </citation>
    <scope>NUCLEOTIDE SEQUENCE</scope>
    <source>
        <strain evidence="2">Acra3RX</strain>
        <tissue evidence="2">Leaf</tissue>
    </source>
</reference>
<evidence type="ECO:0000313" key="2">
    <source>
        <dbReference type="EMBL" id="KAK4252558.1"/>
    </source>
</evidence>
<organism evidence="2 3">
    <name type="scientific">Acacia crassicarpa</name>
    <name type="common">northern wattle</name>
    <dbReference type="NCBI Taxonomy" id="499986"/>
    <lineage>
        <taxon>Eukaryota</taxon>
        <taxon>Viridiplantae</taxon>
        <taxon>Streptophyta</taxon>
        <taxon>Embryophyta</taxon>
        <taxon>Tracheophyta</taxon>
        <taxon>Spermatophyta</taxon>
        <taxon>Magnoliopsida</taxon>
        <taxon>eudicotyledons</taxon>
        <taxon>Gunneridae</taxon>
        <taxon>Pentapetalae</taxon>
        <taxon>rosids</taxon>
        <taxon>fabids</taxon>
        <taxon>Fabales</taxon>
        <taxon>Fabaceae</taxon>
        <taxon>Caesalpinioideae</taxon>
        <taxon>mimosoid clade</taxon>
        <taxon>Acacieae</taxon>
        <taxon>Acacia</taxon>
    </lineage>
</organism>